<proteinExistence type="predicted"/>
<keyword evidence="3" id="KW-1185">Reference proteome</keyword>
<reference evidence="2 3" key="2">
    <citation type="submission" date="2018-11" db="EMBL/GenBank/DDBJ databases">
        <authorList>
            <consortium name="Pathogen Informatics"/>
        </authorList>
    </citation>
    <scope>NUCLEOTIDE SEQUENCE [LARGE SCALE GENOMIC DNA]</scope>
    <source>
        <strain evidence="2 3">Costa Rica</strain>
    </source>
</reference>
<dbReference type="OrthoDB" id="73491at2759"/>
<gene>
    <name evidence="2" type="ORF">ACOC_LOCUS3732</name>
</gene>
<feature type="region of interest" description="Disordered" evidence="1">
    <location>
        <begin position="209"/>
        <end position="276"/>
    </location>
</feature>
<evidence type="ECO:0000313" key="4">
    <source>
        <dbReference type="WBParaSite" id="ACOC_0000373101-mRNA-1"/>
    </source>
</evidence>
<dbReference type="WBParaSite" id="ACOC_0000373101-mRNA-1">
    <property type="protein sequence ID" value="ACOC_0000373101-mRNA-1"/>
    <property type="gene ID" value="ACOC_0000373101"/>
</dbReference>
<feature type="compositionally biased region" description="Basic and acidic residues" evidence="1">
    <location>
        <begin position="89"/>
        <end position="104"/>
    </location>
</feature>
<name>A0A0R3PHA4_ANGCS</name>
<evidence type="ECO:0000313" key="2">
    <source>
        <dbReference type="EMBL" id="VDM55317.1"/>
    </source>
</evidence>
<dbReference type="EMBL" id="UYYA01001339">
    <property type="protein sequence ID" value="VDM55317.1"/>
    <property type="molecule type" value="Genomic_DNA"/>
</dbReference>
<dbReference type="AlphaFoldDB" id="A0A0R3PHA4"/>
<accession>A0A0R3PHA4</accession>
<feature type="compositionally biased region" description="Basic and acidic residues" evidence="1">
    <location>
        <begin position="209"/>
        <end position="219"/>
    </location>
</feature>
<evidence type="ECO:0000256" key="1">
    <source>
        <dbReference type="SAM" id="MobiDB-lite"/>
    </source>
</evidence>
<feature type="compositionally biased region" description="Basic and acidic residues" evidence="1">
    <location>
        <begin position="228"/>
        <end position="263"/>
    </location>
</feature>
<reference evidence="4" key="1">
    <citation type="submission" date="2017-02" db="UniProtKB">
        <authorList>
            <consortium name="WormBaseParasite"/>
        </authorList>
    </citation>
    <scope>IDENTIFICATION</scope>
</reference>
<feature type="region of interest" description="Disordered" evidence="1">
    <location>
        <begin position="89"/>
        <end position="135"/>
    </location>
</feature>
<organism evidence="4">
    <name type="scientific">Angiostrongylus costaricensis</name>
    <name type="common">Nematode worm</name>
    <dbReference type="NCBI Taxonomy" id="334426"/>
    <lineage>
        <taxon>Eukaryota</taxon>
        <taxon>Metazoa</taxon>
        <taxon>Ecdysozoa</taxon>
        <taxon>Nematoda</taxon>
        <taxon>Chromadorea</taxon>
        <taxon>Rhabditida</taxon>
        <taxon>Rhabditina</taxon>
        <taxon>Rhabditomorpha</taxon>
        <taxon>Strongyloidea</taxon>
        <taxon>Metastrongylidae</taxon>
        <taxon>Angiostrongylus</taxon>
    </lineage>
</organism>
<dbReference type="Proteomes" id="UP000267027">
    <property type="component" value="Unassembled WGS sequence"/>
</dbReference>
<evidence type="ECO:0000313" key="3">
    <source>
        <dbReference type="Proteomes" id="UP000267027"/>
    </source>
</evidence>
<feature type="region of interest" description="Disordered" evidence="1">
    <location>
        <begin position="155"/>
        <end position="178"/>
    </location>
</feature>
<sequence>MWSDEDDSFEDREFICSPKATLRSGDDNTNSGEEIGLNRLSVENGECAAAEDIHTRLLMDSKEAKKNEKCAELMLKVSRKVISNRVDDARFRSGDTAEIEKSWEETPPPSLNGSDDDNTDSGKEIGPHPLSVEYGQCAAPEDLRMRLLMEIEKAKNRPKHDQWIPKVPRTVASSGTESRNFRCGHAIVAEVRKSWEESPQTKKCYAEVGRQRSTVDAHQKANRAKVKTSGDSKKRVTFERDKDIGRSEQKKVSPNEMESHCDNLDSSSTLVSARFL</sequence>
<feature type="compositionally biased region" description="Polar residues" evidence="1">
    <location>
        <begin position="264"/>
        <end position="276"/>
    </location>
</feature>
<protein>
    <submittedName>
        <fullName evidence="4">Remorin_C domain-containing protein</fullName>
    </submittedName>
</protein>